<accession>A0A6H9XEH6</accession>
<protein>
    <submittedName>
        <fullName evidence="1">Uncharacterized protein</fullName>
    </submittedName>
</protein>
<reference evidence="1 2" key="1">
    <citation type="submission" date="2018-06" db="EMBL/GenBank/DDBJ databases">
        <authorList>
            <consortium name="Pathogen Informatics"/>
            <person name="Doyle S."/>
        </authorList>
    </citation>
    <scope>NUCLEOTIDE SEQUENCE [LARGE SCALE GENOMIC DNA]</scope>
    <source>
        <strain evidence="1 2">NCTC10254</strain>
    </source>
</reference>
<sequence length="175" mass="19857">MMQAHLRMAEDPFSCAELVISNPGQTIAHNVKFEFIPDLPKPPPEKTAAPTKNPAWHQNPLDIIRQRLLGEPIQTWVPGYEITMLFWFPNENGKFDVSAEGIPAKTTIKISYTDGYKKPTHYSDIFELNAVLLFGTAKPKTPVHRIQTDLQNIHQELKSLREGCGFPQTDISNKY</sequence>
<dbReference type="RefSeq" id="WP_112767194.1">
    <property type="nucleotide sequence ID" value="NZ_CP050134.2"/>
</dbReference>
<gene>
    <name evidence="1" type="ORF">NCTC10254_01395</name>
</gene>
<dbReference type="Proteomes" id="UP000249886">
    <property type="component" value="Unassembled WGS sequence"/>
</dbReference>
<dbReference type="GeneID" id="84574824"/>
<dbReference type="EMBL" id="UARK01000010">
    <property type="protein sequence ID" value="SPW28451.1"/>
    <property type="molecule type" value="Genomic_DNA"/>
</dbReference>
<dbReference type="AlphaFoldDB" id="A0A6H9XEH6"/>
<proteinExistence type="predicted"/>
<comment type="caution">
    <text evidence="1">The sequence shown here is derived from an EMBL/GenBank/DDBJ whole genome shotgun (WGS) entry which is preliminary data.</text>
</comment>
<evidence type="ECO:0000313" key="1">
    <source>
        <dbReference type="EMBL" id="SPW28451.1"/>
    </source>
</evidence>
<name>A0A6H9XEH6_9CORY</name>
<organism evidence="1 2">
    <name type="scientific">Corynebacterium matruchotii</name>
    <dbReference type="NCBI Taxonomy" id="43768"/>
    <lineage>
        <taxon>Bacteria</taxon>
        <taxon>Bacillati</taxon>
        <taxon>Actinomycetota</taxon>
        <taxon>Actinomycetes</taxon>
        <taxon>Mycobacteriales</taxon>
        <taxon>Corynebacteriaceae</taxon>
        <taxon>Corynebacterium</taxon>
    </lineage>
</organism>
<evidence type="ECO:0000313" key="2">
    <source>
        <dbReference type="Proteomes" id="UP000249886"/>
    </source>
</evidence>